<evidence type="ECO:0000313" key="5">
    <source>
        <dbReference type="EMBL" id="KAG4415324.1"/>
    </source>
</evidence>
<dbReference type="AlphaFoldDB" id="A0A8H7T535"/>
<organism evidence="5 6">
    <name type="scientific">Cadophora malorum</name>
    <dbReference type="NCBI Taxonomy" id="108018"/>
    <lineage>
        <taxon>Eukaryota</taxon>
        <taxon>Fungi</taxon>
        <taxon>Dikarya</taxon>
        <taxon>Ascomycota</taxon>
        <taxon>Pezizomycotina</taxon>
        <taxon>Leotiomycetes</taxon>
        <taxon>Helotiales</taxon>
        <taxon>Ploettnerulaceae</taxon>
        <taxon>Cadophora</taxon>
    </lineage>
</organism>
<dbReference type="PROSITE" id="PS50297">
    <property type="entry name" value="ANK_REP_REGION"/>
    <property type="match status" value="2"/>
</dbReference>
<dbReference type="SMART" id="SM00248">
    <property type="entry name" value="ANK"/>
    <property type="match status" value="5"/>
</dbReference>
<evidence type="ECO:0000259" key="3">
    <source>
        <dbReference type="Pfam" id="PF06985"/>
    </source>
</evidence>
<comment type="caution">
    <text evidence="5">The sequence shown here is derived from an EMBL/GenBank/DDBJ whole genome shotgun (WGS) entry which is preliminary data.</text>
</comment>
<evidence type="ECO:0000259" key="4">
    <source>
        <dbReference type="Pfam" id="PF26640"/>
    </source>
</evidence>
<evidence type="ECO:0000313" key="6">
    <source>
        <dbReference type="Proteomes" id="UP000664132"/>
    </source>
</evidence>
<dbReference type="InterPro" id="IPR002110">
    <property type="entry name" value="Ankyrin_rpt"/>
</dbReference>
<feature type="repeat" description="ANK" evidence="1">
    <location>
        <begin position="916"/>
        <end position="948"/>
    </location>
</feature>
<dbReference type="Proteomes" id="UP000664132">
    <property type="component" value="Unassembled WGS sequence"/>
</dbReference>
<evidence type="ECO:0008006" key="7">
    <source>
        <dbReference type="Google" id="ProtNLM"/>
    </source>
</evidence>
<name>A0A8H7T535_9HELO</name>
<gene>
    <name evidence="5" type="ORF">IFR04_011528</name>
</gene>
<dbReference type="InterPro" id="IPR036770">
    <property type="entry name" value="Ankyrin_rpt-contain_sf"/>
</dbReference>
<feature type="repeat" description="ANK" evidence="1">
    <location>
        <begin position="882"/>
        <end position="915"/>
    </location>
</feature>
<dbReference type="Pfam" id="PF26640">
    <property type="entry name" value="DUF8212"/>
    <property type="match status" value="1"/>
</dbReference>
<accession>A0A8H7T535</accession>
<feature type="compositionally biased region" description="Acidic residues" evidence="2">
    <location>
        <begin position="1084"/>
        <end position="1124"/>
    </location>
</feature>
<keyword evidence="1" id="KW-0040">ANK repeat</keyword>
<sequence>MRLFNTQKVQFIEAYGSNVPSYAILSHTWSDGEILLQDLQGAEVQGESWAALSEDPPEILGSIKVKGFKKLLGTTAIARKNRYGYLWVDTCCIDKSSSAELSEAINSMYRWYAGADVCYAYLSDVPSASTESPFEPNSKFRKSRWFNRGWTLQELIASQQVELFASDWSYLGAKTGNLEFTKLLSDITGVQLDVLLGELSPQDMSIAARMHWAAERSTTREEDVAYCLLGIFDVNMPLLYGEGKRAFIRLQEAILTKEEDQSLFAWHSEPLLTSSLGDSGPTGGFSGLLAESPDWFWDHNDIETSMPMILKSSPSAVTSKGLRIDLLLLPCEEDDPIASEADFRVVLNCERVRDGQRESPVIYLKRIWGMGDQFARVRPDHRHFVPPALDLLDIGTHERVFIKQDPWTDRRTIRIVAAKDSSQLQLDDYPGGGNGHRVAAADWKIKDAWPMKGWAEHMQTFQTREFTFGIPCGVLRLEVKESGEPTTVDVAIGMHAPSERLSRSWCQIMNLNSFIKPESAFSWAKREAVSGKIVYNSLSTQDIHGTEVSTWVVVTERNRKGRLDITLHVLSDKPRPTDEQPLDRGYGHIIPMSTLPEEEMKHQATLANHHPLYHLPTSASETWNYWQMETGVLMGDICVVDSIEISVFPRISFGSKVRIQARYETFPPPKAMEEYCLNALPADDRETRRLVEILFGYNEAGGRSELEASRILDASRILEGRPDSFLQLQPVHWAVIGGQIDILRVLLDSGLSAVGKSEKRLTPLHLAFLLTDVSLCDLLWATIHPSGEDTSWTEIIQDLEPTVNNEDYPIHFVAAYGMSAEFWEPTELLSISQMGPGPRTNRLGERSIHRAAAMGNILAVQNLLIETFSRHVNTEVDALDLQGRTPLWHAACGDHTGAIAKMLLKSGAYVDAADKDGLAPIHVACRQGTYRFLKKLKSSGANLNLPVGALCLLPSHFAATFGQKQCLELLLEGRAELVSNTNEGVCVYALHLAIANGHEACARAIWDAFEAKHHYEGWSLCVIIESSGPLLKWMYLQVNDEHWLAIEDPSQAGGTEKFVCFSRVDASPKLWVRPEISESRKEEVEEGEVEDDTDDDAEEIEDETEGEVEEEIEDEIEEEEDEREYQDLTRESSNDTNAAVIAEEDTPTDISPDSEPKRFNKARRLMKSVFHS</sequence>
<evidence type="ECO:0000256" key="2">
    <source>
        <dbReference type="SAM" id="MobiDB-lite"/>
    </source>
</evidence>
<dbReference type="Pfam" id="PF12796">
    <property type="entry name" value="Ank_2"/>
    <property type="match status" value="1"/>
</dbReference>
<proteinExistence type="predicted"/>
<dbReference type="InterPro" id="IPR058525">
    <property type="entry name" value="DUF8212"/>
</dbReference>
<dbReference type="SUPFAM" id="SSF48403">
    <property type="entry name" value="Ankyrin repeat"/>
    <property type="match status" value="1"/>
</dbReference>
<dbReference type="PROSITE" id="PS50088">
    <property type="entry name" value="ANK_REPEAT"/>
    <property type="match status" value="2"/>
</dbReference>
<feature type="region of interest" description="Disordered" evidence="2">
    <location>
        <begin position="1077"/>
        <end position="1160"/>
    </location>
</feature>
<dbReference type="EMBL" id="JAFJYH010000226">
    <property type="protein sequence ID" value="KAG4415324.1"/>
    <property type="molecule type" value="Genomic_DNA"/>
</dbReference>
<feature type="domain" description="DUF8212" evidence="4">
    <location>
        <begin position="245"/>
        <end position="276"/>
    </location>
</feature>
<feature type="domain" description="Heterokaryon incompatibility" evidence="3">
    <location>
        <begin position="22"/>
        <end position="128"/>
    </location>
</feature>
<dbReference type="PANTHER" id="PTHR10622">
    <property type="entry name" value="HET DOMAIN-CONTAINING PROTEIN"/>
    <property type="match status" value="1"/>
</dbReference>
<keyword evidence="6" id="KW-1185">Reference proteome</keyword>
<protein>
    <recommendedName>
        <fullName evidence="7">Heterokaryon incompatibility domain-containing protein</fullName>
    </recommendedName>
</protein>
<dbReference type="Gene3D" id="1.25.40.20">
    <property type="entry name" value="Ankyrin repeat-containing domain"/>
    <property type="match status" value="2"/>
</dbReference>
<reference evidence="5" key="1">
    <citation type="submission" date="2021-02" db="EMBL/GenBank/DDBJ databases">
        <title>Genome sequence Cadophora malorum strain M34.</title>
        <authorList>
            <person name="Stefanovic E."/>
            <person name="Vu D."/>
            <person name="Scully C."/>
            <person name="Dijksterhuis J."/>
            <person name="Roader J."/>
            <person name="Houbraken J."/>
        </authorList>
    </citation>
    <scope>NUCLEOTIDE SEQUENCE</scope>
    <source>
        <strain evidence="5">M34</strain>
    </source>
</reference>
<evidence type="ECO:0000256" key="1">
    <source>
        <dbReference type="PROSITE-ProRule" id="PRU00023"/>
    </source>
</evidence>
<dbReference type="PANTHER" id="PTHR10622:SF10">
    <property type="entry name" value="HET DOMAIN-CONTAINING PROTEIN"/>
    <property type="match status" value="1"/>
</dbReference>
<dbReference type="InterPro" id="IPR010730">
    <property type="entry name" value="HET"/>
</dbReference>
<dbReference type="OrthoDB" id="194358at2759"/>
<dbReference type="Pfam" id="PF06985">
    <property type="entry name" value="HET"/>
    <property type="match status" value="1"/>
</dbReference>